<dbReference type="EMBL" id="CM051399">
    <property type="protein sequence ID" value="KAJ4717579.1"/>
    <property type="molecule type" value="Genomic_DNA"/>
</dbReference>
<gene>
    <name evidence="1" type="ORF">OWV82_012436</name>
</gene>
<accession>A0ACC1Y1L8</accession>
<comment type="caution">
    <text evidence="1">The sequence shown here is derived from an EMBL/GenBank/DDBJ whole genome shotgun (WGS) entry which is preliminary data.</text>
</comment>
<proteinExistence type="predicted"/>
<name>A0ACC1Y1L8_MELAZ</name>
<organism evidence="1 2">
    <name type="scientific">Melia azedarach</name>
    <name type="common">Chinaberry tree</name>
    <dbReference type="NCBI Taxonomy" id="155640"/>
    <lineage>
        <taxon>Eukaryota</taxon>
        <taxon>Viridiplantae</taxon>
        <taxon>Streptophyta</taxon>
        <taxon>Embryophyta</taxon>
        <taxon>Tracheophyta</taxon>
        <taxon>Spermatophyta</taxon>
        <taxon>Magnoliopsida</taxon>
        <taxon>eudicotyledons</taxon>
        <taxon>Gunneridae</taxon>
        <taxon>Pentapetalae</taxon>
        <taxon>rosids</taxon>
        <taxon>malvids</taxon>
        <taxon>Sapindales</taxon>
        <taxon>Meliaceae</taxon>
        <taxon>Melia</taxon>
    </lineage>
</organism>
<keyword evidence="2" id="KW-1185">Reference proteome</keyword>
<protein>
    <submittedName>
        <fullName evidence="1">Uncharacterized protein</fullName>
    </submittedName>
</protein>
<reference evidence="1 2" key="1">
    <citation type="journal article" date="2023" name="Science">
        <title>Complex scaffold remodeling in plant triterpene biosynthesis.</title>
        <authorList>
            <person name="De La Pena R."/>
            <person name="Hodgson H."/>
            <person name="Liu J.C."/>
            <person name="Stephenson M.J."/>
            <person name="Martin A.C."/>
            <person name="Owen C."/>
            <person name="Harkess A."/>
            <person name="Leebens-Mack J."/>
            <person name="Jimenez L.E."/>
            <person name="Osbourn A."/>
            <person name="Sattely E.S."/>
        </authorList>
    </citation>
    <scope>NUCLEOTIDE SEQUENCE [LARGE SCALE GENOMIC DNA]</scope>
    <source>
        <strain evidence="2">cv. JPN11</strain>
        <tissue evidence="1">Leaf</tissue>
    </source>
</reference>
<evidence type="ECO:0000313" key="1">
    <source>
        <dbReference type="EMBL" id="KAJ4717579.1"/>
    </source>
</evidence>
<evidence type="ECO:0000313" key="2">
    <source>
        <dbReference type="Proteomes" id="UP001164539"/>
    </source>
</evidence>
<sequence length="196" mass="21411">MRKGCELLVEHKRQSLALLFFLAEAFALYLDICGKNILAFLTTAYLLSVIVFSIAVQTGRKSARNNNNRSPSSQQAEGNNNGRNKSSSEQAEEQLIAIERAFAAIQMMYTFFHLVLALASSKKINLGFSIFPLVYSAIGLFFAFKYGTQITDRETADGQSNQEQPNDVENAGTASTSSTIFTSGDPVSDQTGDSLV</sequence>
<dbReference type="Proteomes" id="UP001164539">
    <property type="component" value="Chromosome 6"/>
</dbReference>